<dbReference type="Proteomes" id="UP000662914">
    <property type="component" value="Chromosome"/>
</dbReference>
<evidence type="ECO:0000313" key="4">
    <source>
        <dbReference type="Proteomes" id="UP000662914"/>
    </source>
</evidence>
<feature type="chain" id="PRO_5035224339" description="DUF4139 domain-containing protein" evidence="1">
    <location>
        <begin position="24"/>
        <end position="469"/>
    </location>
</feature>
<dbReference type="PROSITE" id="PS51257">
    <property type="entry name" value="PROKAR_LIPOPROTEIN"/>
    <property type="match status" value="1"/>
</dbReference>
<evidence type="ECO:0000313" key="3">
    <source>
        <dbReference type="EMBL" id="BBO19635.1"/>
    </source>
</evidence>
<evidence type="ECO:0000259" key="2">
    <source>
        <dbReference type="Pfam" id="PF13598"/>
    </source>
</evidence>
<name>A0A809R5P8_9PROT</name>
<feature type="domain" description="DUF4139" evidence="2">
    <location>
        <begin position="185"/>
        <end position="469"/>
    </location>
</feature>
<dbReference type="InterPro" id="IPR037291">
    <property type="entry name" value="DUF4139"/>
</dbReference>
<proteinExistence type="predicted"/>
<reference evidence="3" key="1">
    <citation type="journal article" name="DNA Res.">
        <title>The physiological potential of anammox bacteria as revealed by their core genome structure.</title>
        <authorList>
            <person name="Okubo T."/>
            <person name="Toyoda A."/>
            <person name="Fukuhara K."/>
            <person name="Uchiyama I."/>
            <person name="Harigaya Y."/>
            <person name="Kuroiwa M."/>
            <person name="Suzuki T."/>
            <person name="Murakami Y."/>
            <person name="Suwa Y."/>
            <person name="Takami H."/>
        </authorList>
    </citation>
    <scope>NUCLEOTIDE SEQUENCE</scope>
    <source>
        <strain evidence="3">317325-3</strain>
    </source>
</reference>
<sequence length="469" mass="51476">MNIRPLHLHFALACLAAACLEAAAETVSRAEDRSEVAVTIYNDSLALVKEVRRIPFERGANSIALRDVSAKIRPETASLRALSGGGLRLVEQNFDFDLLTPQKLLEKYVGRSVTVIKTNPATGAETRESAEVLASNGGVVLKFADRIETGLPGRIAYGAIPANLRDRPTLVVQLESAAAGRQAAELSYLTGGLSWRADYVAELAGDESKLDLAGWVTLTNQSGAAYENARLQLVAGDVNRVRDEMRTQQFAAKAMPAAAPEMAREQLFEYHLYSLIRPTTLSDNQTKQVALLSAAGVPLRKEYRLDGQDWYYRGAQPDLGRRHKVGVFIEFDNKGGELGVPLPKGIVRVYKKDSRGNALFIGEDRIDHTAKNEVVRLKLGDAFDVKAARKQTSFRKIADKVYESSFSIELANAKDVPVTVKVVEPVPGDWEMVSESQKHAKGDAHAAVWQMAVPAEGKAMLDYSVRMRW</sequence>
<dbReference type="PANTHER" id="PTHR38075:SF1">
    <property type="entry name" value="DUF4139 DOMAIN-CONTAINING PROTEIN"/>
    <property type="match status" value="1"/>
</dbReference>
<dbReference type="AlphaFoldDB" id="A0A809R5P8"/>
<dbReference type="PANTHER" id="PTHR38075">
    <property type="entry name" value="DUF4139 DOMAIN-CONTAINING PROTEIN"/>
    <property type="match status" value="1"/>
</dbReference>
<protein>
    <recommendedName>
        <fullName evidence="2">DUF4139 domain-containing protein</fullName>
    </recommendedName>
</protein>
<dbReference type="EMBL" id="AP021857">
    <property type="protein sequence ID" value="BBO19635.1"/>
    <property type="molecule type" value="Genomic_DNA"/>
</dbReference>
<accession>A0A809R5P8</accession>
<dbReference type="KEGG" id="ddz:DSYM_03340"/>
<dbReference type="Pfam" id="PF13598">
    <property type="entry name" value="DUF4139"/>
    <property type="match status" value="1"/>
</dbReference>
<organism evidence="3 4">
    <name type="scientific">Candidatus Desulfobacillus denitrificans</name>
    <dbReference type="NCBI Taxonomy" id="2608985"/>
    <lineage>
        <taxon>Bacteria</taxon>
        <taxon>Pseudomonadati</taxon>
        <taxon>Pseudomonadota</taxon>
        <taxon>Betaproteobacteria</taxon>
        <taxon>Candidatus Desulfobacillus</taxon>
    </lineage>
</organism>
<keyword evidence="1" id="KW-0732">Signal</keyword>
<gene>
    <name evidence="3" type="ORF">DSYM_03340</name>
</gene>
<feature type="signal peptide" evidence="1">
    <location>
        <begin position="1"/>
        <end position="23"/>
    </location>
</feature>
<evidence type="ECO:0000256" key="1">
    <source>
        <dbReference type="SAM" id="SignalP"/>
    </source>
</evidence>